<accession>A0A7G1H162</accession>
<protein>
    <submittedName>
        <fullName evidence="1">Uncharacterized protein</fullName>
    </submittedName>
</protein>
<reference evidence="1 2" key="1">
    <citation type="submission" date="2020-03" db="EMBL/GenBank/DDBJ databases">
        <title>Complete genome sequences of two sulfur-disproportionating bacterial strains T55J and Mzg5.</title>
        <authorList>
            <person name="Umezawa K."/>
            <person name="Kojima H."/>
            <person name="Kato Y."/>
            <person name="Fukui M."/>
        </authorList>
    </citation>
    <scope>NUCLEOTIDE SEQUENCE [LARGE SCALE GENOMIC DNA]</scope>
    <source>
        <strain evidence="1 2">T55J</strain>
    </source>
</reference>
<evidence type="ECO:0000313" key="2">
    <source>
        <dbReference type="Proteomes" id="UP000516360"/>
    </source>
</evidence>
<organism evidence="1 2">
    <name type="scientific">Dissulfurispira thermophila</name>
    <dbReference type="NCBI Taxonomy" id="2715679"/>
    <lineage>
        <taxon>Bacteria</taxon>
        <taxon>Pseudomonadati</taxon>
        <taxon>Nitrospirota</taxon>
        <taxon>Thermodesulfovibrionia</taxon>
        <taxon>Thermodesulfovibrionales</taxon>
        <taxon>Dissulfurispiraceae</taxon>
        <taxon>Dissulfurispira</taxon>
    </lineage>
</organism>
<keyword evidence="2" id="KW-1185">Reference proteome</keyword>
<sequence>MLNGRFTDPPYEGSAGSETNTITIGGYRFYFLASRDGPAVNLSKRNVIIICKDYDENGGVGCPNTFSEDEILFLEALDTAIDGVADGSSGRVIAHNGSAQGGNWGDWFVMFGGGFTSGQWTPNTTRALVYYFDRKP</sequence>
<gene>
    <name evidence="1" type="ORF">JZK55_07950</name>
</gene>
<dbReference type="KEGG" id="dtp:JZK55_07950"/>
<evidence type="ECO:0000313" key="1">
    <source>
        <dbReference type="EMBL" id="BCB95873.1"/>
    </source>
</evidence>
<name>A0A7G1H162_9BACT</name>
<proteinExistence type="predicted"/>
<dbReference type="AlphaFoldDB" id="A0A7G1H162"/>
<dbReference type="EMBL" id="AP022873">
    <property type="protein sequence ID" value="BCB95873.1"/>
    <property type="molecule type" value="Genomic_DNA"/>
</dbReference>
<dbReference type="Proteomes" id="UP000516360">
    <property type="component" value="Chromosome"/>
</dbReference>
<dbReference type="RefSeq" id="WP_203473344.1">
    <property type="nucleotide sequence ID" value="NZ_AP022873.1"/>
</dbReference>